<name>A0ABX0FSJ7_9BURK</name>
<accession>A0ABX0FSJ7</accession>
<evidence type="ECO:0000256" key="1">
    <source>
        <dbReference type="SAM" id="SignalP"/>
    </source>
</evidence>
<gene>
    <name evidence="2" type="ORF">GW587_24730</name>
</gene>
<evidence type="ECO:0000313" key="2">
    <source>
        <dbReference type="EMBL" id="NGZ87451.1"/>
    </source>
</evidence>
<feature type="signal peptide" evidence="1">
    <location>
        <begin position="1"/>
        <end position="17"/>
    </location>
</feature>
<dbReference type="Proteomes" id="UP000666369">
    <property type="component" value="Unassembled WGS sequence"/>
</dbReference>
<dbReference type="RefSeq" id="WP_166107582.1">
    <property type="nucleotide sequence ID" value="NZ_JAADJT010000013.1"/>
</dbReference>
<feature type="chain" id="PRO_5046875413" description="Lipoprotein" evidence="1">
    <location>
        <begin position="18"/>
        <end position="186"/>
    </location>
</feature>
<proteinExistence type="predicted"/>
<organism evidence="2 3">
    <name type="scientific">Duganella aceris</name>
    <dbReference type="NCBI Taxonomy" id="2703883"/>
    <lineage>
        <taxon>Bacteria</taxon>
        <taxon>Pseudomonadati</taxon>
        <taxon>Pseudomonadota</taxon>
        <taxon>Betaproteobacteria</taxon>
        <taxon>Burkholderiales</taxon>
        <taxon>Oxalobacteraceae</taxon>
        <taxon>Telluria group</taxon>
        <taxon>Duganella</taxon>
    </lineage>
</organism>
<dbReference type="PROSITE" id="PS51257">
    <property type="entry name" value="PROKAR_LIPOPROTEIN"/>
    <property type="match status" value="1"/>
</dbReference>
<evidence type="ECO:0000313" key="3">
    <source>
        <dbReference type="Proteomes" id="UP000666369"/>
    </source>
</evidence>
<evidence type="ECO:0008006" key="4">
    <source>
        <dbReference type="Google" id="ProtNLM"/>
    </source>
</evidence>
<sequence>MRLRHTALIVLPLLVSACGDSSYTPANLYMAATPDCKTWQEGSRFELPRGISIATTPPVTLPDGGAEFTFVYVLPRGERAAFTTRDYNVTAPKGAVLAKAELVTFYQRTTTSRPEIVEAIPKVPDMLIAGATGEETIWRVRLRVKTKLPERFDLRPPPFKIAVTEYPMRTFTYRYFPERKAFGLCS</sequence>
<keyword evidence="1" id="KW-0732">Signal</keyword>
<reference evidence="3" key="1">
    <citation type="submission" date="2023-07" db="EMBL/GenBank/DDBJ databases">
        <title>Duganella aceri sp. nov., isolated from tree sap.</title>
        <authorList>
            <person name="Kim I.S."/>
        </authorList>
    </citation>
    <scope>NUCLEOTIDE SEQUENCE [LARGE SCALE GENOMIC DNA]</scope>
    <source>
        <strain evidence="3">SAP-35</strain>
    </source>
</reference>
<comment type="caution">
    <text evidence="2">The sequence shown here is derived from an EMBL/GenBank/DDBJ whole genome shotgun (WGS) entry which is preliminary data.</text>
</comment>
<dbReference type="EMBL" id="JAADJT010000013">
    <property type="protein sequence ID" value="NGZ87451.1"/>
    <property type="molecule type" value="Genomic_DNA"/>
</dbReference>
<keyword evidence="3" id="KW-1185">Reference proteome</keyword>
<protein>
    <recommendedName>
        <fullName evidence="4">Lipoprotein</fullName>
    </recommendedName>
</protein>